<dbReference type="InterPro" id="IPR036864">
    <property type="entry name" value="Zn2-C6_fun-type_DNA-bd_sf"/>
</dbReference>
<evidence type="ECO:0000256" key="3">
    <source>
        <dbReference type="SAM" id="MobiDB-lite"/>
    </source>
</evidence>
<dbReference type="PANTHER" id="PTHR31001:SF89">
    <property type="entry name" value="ZN(2)-C6 FUNGAL-TYPE DOMAIN-CONTAINING PROTEIN"/>
    <property type="match status" value="1"/>
</dbReference>
<feature type="domain" description="Zn(2)-C6 fungal-type" evidence="4">
    <location>
        <begin position="85"/>
        <end position="116"/>
    </location>
</feature>
<dbReference type="PROSITE" id="PS00463">
    <property type="entry name" value="ZN2_CY6_FUNGAL_1"/>
    <property type="match status" value="1"/>
</dbReference>
<dbReference type="PANTHER" id="PTHR31001">
    <property type="entry name" value="UNCHARACTERIZED TRANSCRIPTIONAL REGULATORY PROTEIN"/>
    <property type="match status" value="1"/>
</dbReference>
<dbReference type="GeneID" id="87807903"/>
<name>A0AAF1BLP5_9TREE</name>
<dbReference type="GO" id="GO:0005634">
    <property type="term" value="C:nucleus"/>
    <property type="evidence" value="ECO:0007669"/>
    <property type="project" value="UniProtKB-SubCell"/>
</dbReference>
<evidence type="ECO:0000313" key="6">
    <source>
        <dbReference type="Proteomes" id="UP000827549"/>
    </source>
</evidence>
<evidence type="ECO:0000256" key="1">
    <source>
        <dbReference type="ARBA" id="ARBA00004123"/>
    </source>
</evidence>
<dbReference type="InterPro" id="IPR001138">
    <property type="entry name" value="Zn2Cys6_DnaBD"/>
</dbReference>
<dbReference type="RefSeq" id="XP_062627166.1">
    <property type="nucleotide sequence ID" value="XM_062771182.1"/>
</dbReference>
<dbReference type="Proteomes" id="UP000827549">
    <property type="component" value="Chromosome 3"/>
</dbReference>
<dbReference type="CDD" id="cd12148">
    <property type="entry name" value="fungal_TF_MHR"/>
    <property type="match status" value="1"/>
</dbReference>
<dbReference type="EMBL" id="CP086716">
    <property type="protein sequence ID" value="WOO81134.1"/>
    <property type="molecule type" value="Genomic_DNA"/>
</dbReference>
<dbReference type="SUPFAM" id="SSF57701">
    <property type="entry name" value="Zn2/Cys6 DNA-binding domain"/>
    <property type="match status" value="2"/>
</dbReference>
<comment type="subcellular location">
    <subcellularLocation>
        <location evidence="1">Nucleus</location>
    </subcellularLocation>
</comment>
<feature type="region of interest" description="Disordered" evidence="3">
    <location>
        <begin position="1"/>
        <end position="29"/>
    </location>
</feature>
<dbReference type="PROSITE" id="PS50048">
    <property type="entry name" value="ZN2_CY6_FUNGAL_2"/>
    <property type="match status" value="1"/>
</dbReference>
<dbReference type="Pfam" id="PF00172">
    <property type="entry name" value="Zn_clus"/>
    <property type="match status" value="2"/>
</dbReference>
<keyword evidence="2" id="KW-0539">Nucleus</keyword>
<dbReference type="SMART" id="SM00066">
    <property type="entry name" value="GAL4"/>
    <property type="match status" value="2"/>
</dbReference>
<reference evidence="5" key="1">
    <citation type="submission" date="2023-10" db="EMBL/GenBank/DDBJ databases">
        <authorList>
            <person name="Noh H."/>
        </authorList>
    </citation>
    <scope>NUCLEOTIDE SEQUENCE</scope>
    <source>
        <strain evidence="5">DUCC4014</strain>
    </source>
</reference>
<feature type="compositionally biased region" description="Basic and acidic residues" evidence="3">
    <location>
        <begin position="64"/>
        <end position="74"/>
    </location>
</feature>
<dbReference type="GO" id="GO:0008270">
    <property type="term" value="F:zinc ion binding"/>
    <property type="evidence" value="ECO:0007669"/>
    <property type="project" value="InterPro"/>
</dbReference>
<dbReference type="InterPro" id="IPR050613">
    <property type="entry name" value="Sec_Metabolite_Reg"/>
</dbReference>
<evidence type="ECO:0000259" key="4">
    <source>
        <dbReference type="PROSITE" id="PS50048"/>
    </source>
</evidence>
<feature type="region of interest" description="Disordered" evidence="3">
    <location>
        <begin position="51"/>
        <end position="74"/>
    </location>
</feature>
<organism evidence="5 6">
    <name type="scientific">Vanrija pseudolonga</name>
    <dbReference type="NCBI Taxonomy" id="143232"/>
    <lineage>
        <taxon>Eukaryota</taxon>
        <taxon>Fungi</taxon>
        <taxon>Dikarya</taxon>
        <taxon>Basidiomycota</taxon>
        <taxon>Agaricomycotina</taxon>
        <taxon>Tremellomycetes</taxon>
        <taxon>Trichosporonales</taxon>
        <taxon>Trichosporonaceae</taxon>
        <taxon>Vanrija</taxon>
    </lineage>
</organism>
<accession>A0AAF1BLP5</accession>
<dbReference type="GO" id="GO:0000981">
    <property type="term" value="F:DNA-binding transcription factor activity, RNA polymerase II-specific"/>
    <property type="evidence" value="ECO:0007669"/>
    <property type="project" value="InterPro"/>
</dbReference>
<gene>
    <name evidence="5" type="ORF">LOC62_03G004667</name>
</gene>
<dbReference type="Gene3D" id="4.10.240.10">
    <property type="entry name" value="Zn(2)-C6 fungal-type DNA-binding domain"/>
    <property type="match status" value="1"/>
</dbReference>
<sequence>MPSTPPSPAERPDTASGAPANGSARSRKRRIVHTCSRCVRLKLKCNHEQPCSACAKSNGAEPSPRNESDAEELPRPVKRARAVLVCSRCKRLKLKCDQATPCASCIRGRVGHDCAYHNWPTEQPAIPGPASDPSHASAELLPDASVSSVGVGEGTGVNGSMLDSRLAQIEKKLERLATPTRTISQPLAAATFEELVTFFPAAEECRRLVDTFLQFDLMFRTVIAQHFNDQAESVIKRLPHVHQSEAPFLAMLTAALVIGTEAAPKDDSPDYRLLLTQWMTYCEDNALFTLDYVNAAGLVMSTNMFGKTASPSSCWLATMKAYGAALLVRIQHDQPGETLFQRERRRRIWWQIKMGRQFLSARMKIDLDPELHDVPVPLVVSDRALLSPTPELEVGMPEWAYVDNKITLTTSYLIPKSAILAQRDRPPLERLMECQRLLDNYAAQIPSYLVLSFSPTPNPDLPPWMYMQSCVVAVGLAESTCLLYQPYFGTDIHSIVLPPAVEAAHKLIAAAKAMSTFLLFTWVDNMATSLWTGSAKVFTGAMVIAYALFSEPNNPDAAAQMASLDTAMGVLRAMCTKAGTSPSTHKAISTLEGLRSAIRGNKPPETPNVMDPYSGESMMLPSAVPLDLLSDFVEWESLFKDLFNGQVPNQSFV</sequence>
<protein>
    <recommendedName>
        <fullName evidence="4">Zn(2)-C6 fungal-type domain-containing protein</fullName>
    </recommendedName>
</protein>
<evidence type="ECO:0000256" key="2">
    <source>
        <dbReference type="ARBA" id="ARBA00023242"/>
    </source>
</evidence>
<proteinExistence type="predicted"/>
<evidence type="ECO:0000313" key="5">
    <source>
        <dbReference type="EMBL" id="WOO81134.1"/>
    </source>
</evidence>
<dbReference type="AlphaFoldDB" id="A0AAF1BLP5"/>
<keyword evidence="6" id="KW-1185">Reference proteome</keyword>
<dbReference type="CDD" id="cd00067">
    <property type="entry name" value="GAL4"/>
    <property type="match status" value="2"/>
</dbReference>